<evidence type="ECO:0000259" key="3">
    <source>
        <dbReference type="Pfam" id="PF00724"/>
    </source>
</evidence>
<dbReference type="Gene3D" id="3.20.20.70">
    <property type="entry name" value="Aldolase class I"/>
    <property type="match status" value="1"/>
</dbReference>
<dbReference type="RefSeq" id="WP_377352918.1">
    <property type="nucleotide sequence ID" value="NZ_JBHTLQ010000009.1"/>
</dbReference>
<dbReference type="InterPro" id="IPR051799">
    <property type="entry name" value="NADH_flavin_oxidoreductase"/>
</dbReference>
<dbReference type="CDD" id="cd02803">
    <property type="entry name" value="OYE_like_FMN_family"/>
    <property type="match status" value="1"/>
</dbReference>
<proteinExistence type="predicted"/>
<dbReference type="Pfam" id="PF00724">
    <property type="entry name" value="Oxidored_FMN"/>
    <property type="match status" value="1"/>
</dbReference>
<evidence type="ECO:0000256" key="2">
    <source>
        <dbReference type="ARBA" id="ARBA00023002"/>
    </source>
</evidence>
<organism evidence="4 5">
    <name type="scientific">Phenylobacterium conjunctum</name>
    <dbReference type="NCBI Taxonomy" id="1298959"/>
    <lineage>
        <taxon>Bacteria</taxon>
        <taxon>Pseudomonadati</taxon>
        <taxon>Pseudomonadota</taxon>
        <taxon>Alphaproteobacteria</taxon>
        <taxon>Caulobacterales</taxon>
        <taxon>Caulobacteraceae</taxon>
        <taxon>Phenylobacterium</taxon>
    </lineage>
</organism>
<dbReference type="PANTHER" id="PTHR43656">
    <property type="entry name" value="BINDING OXIDOREDUCTASE, PUTATIVE (AFU_ORTHOLOGUE AFUA_2G08260)-RELATED"/>
    <property type="match status" value="1"/>
</dbReference>
<dbReference type="InterPro" id="IPR013785">
    <property type="entry name" value="Aldolase_TIM"/>
</dbReference>
<reference evidence="5" key="1">
    <citation type="journal article" date="2019" name="Int. J. Syst. Evol. Microbiol.">
        <title>The Global Catalogue of Microorganisms (GCM) 10K type strain sequencing project: providing services to taxonomists for standard genome sequencing and annotation.</title>
        <authorList>
            <consortium name="The Broad Institute Genomics Platform"/>
            <consortium name="The Broad Institute Genome Sequencing Center for Infectious Disease"/>
            <person name="Wu L."/>
            <person name="Ma J."/>
        </authorList>
    </citation>
    <scope>NUCLEOTIDE SEQUENCE [LARGE SCALE GENOMIC DNA]</scope>
    <source>
        <strain evidence="5">CCUG 55074</strain>
    </source>
</reference>
<dbReference type="InterPro" id="IPR001155">
    <property type="entry name" value="OxRdtase_FMN_N"/>
</dbReference>
<dbReference type="EMBL" id="JBHTLQ010000009">
    <property type="protein sequence ID" value="MFD1190060.1"/>
    <property type="molecule type" value="Genomic_DNA"/>
</dbReference>
<evidence type="ECO:0000313" key="5">
    <source>
        <dbReference type="Proteomes" id="UP001597216"/>
    </source>
</evidence>
<feature type="domain" description="NADH:flavin oxidoreductase/NADH oxidase N-terminal" evidence="3">
    <location>
        <begin position="3"/>
        <end position="320"/>
    </location>
</feature>
<evidence type="ECO:0000313" key="4">
    <source>
        <dbReference type="EMBL" id="MFD1190060.1"/>
    </source>
</evidence>
<protein>
    <submittedName>
        <fullName evidence="4">NADH:flavin oxidoreductase</fullName>
    </submittedName>
</protein>
<keyword evidence="5" id="KW-1185">Reference proteome</keyword>
<name>A0ABW3T0A3_9CAUL</name>
<dbReference type="SUPFAM" id="SSF51395">
    <property type="entry name" value="FMN-linked oxidoreductases"/>
    <property type="match status" value="1"/>
</dbReference>
<dbReference type="PANTHER" id="PTHR43656:SF2">
    <property type="entry name" value="BINDING OXIDOREDUCTASE, PUTATIVE (AFU_ORTHOLOGUE AFUA_2G08260)-RELATED"/>
    <property type="match status" value="1"/>
</dbReference>
<dbReference type="Proteomes" id="UP001597216">
    <property type="component" value="Unassembled WGS sequence"/>
</dbReference>
<evidence type="ECO:0000256" key="1">
    <source>
        <dbReference type="ARBA" id="ARBA00022630"/>
    </source>
</evidence>
<keyword evidence="1" id="KW-0285">Flavoprotein</keyword>
<gene>
    <name evidence="4" type="ORF">ACFQ27_05660</name>
</gene>
<accession>A0ABW3T0A3</accession>
<comment type="caution">
    <text evidence="4">The sequence shown here is derived from an EMBL/GenBank/DDBJ whole genome shotgun (WGS) entry which is preliminary data.</text>
</comment>
<keyword evidence="2" id="KW-0560">Oxidoreductase</keyword>
<sequence>MTDLFAPLSFAHGPAMKNRFMLAPLTNSQSHADGKLSDDEFHWLTMRAKGGFGLTMTCAAHVQQIGAGFPGQLGIWSDDHLPGLTRLAAAIKADDSLAVVQLHHAGNRTPKELIGGQAPVCPSDDPESGARALTLPEVIQLREDFITAAVRADKAGFDGVEIHGAHGYILCQFLSPEINKRTDNYGGSLENRLRLIIEIIDGVRARCRPDFNLGLRLSPERFGLQLSEIIEASRRILAAGKIDYLDMSLWDVFKEPVEEAFKGRSLMSYFTELPRGNVRLGVAGKIMTAAQARSVLEAGADFALIGRAAILHHDYPKKVAADPDFAPIALPVTKDHLKAEGLGPAFVTYMSSWPGFVAKEEANA</sequence>